<dbReference type="GO" id="GO:0050727">
    <property type="term" value="P:regulation of inflammatory response"/>
    <property type="evidence" value="ECO:0007669"/>
    <property type="project" value="InterPro"/>
</dbReference>
<reference evidence="1" key="3">
    <citation type="submission" date="2020-05" db="EMBL/GenBank/DDBJ databases">
        <title>Electrophorus electricus (electric eel) genome, fEleEle1, primary haplotype.</title>
        <authorList>
            <person name="Myers G."/>
            <person name="Meyer A."/>
            <person name="Fedrigo O."/>
            <person name="Formenti G."/>
            <person name="Rhie A."/>
            <person name="Tracey A."/>
            <person name="Sims Y."/>
            <person name="Jarvis E.D."/>
        </authorList>
    </citation>
    <scope>NUCLEOTIDE SEQUENCE [LARGE SCALE GENOMIC DNA]</scope>
</reference>
<proteinExistence type="predicted"/>
<accession>A0A4W4E434</accession>
<dbReference type="Pfam" id="PF02188">
    <property type="entry name" value="GoLoco"/>
    <property type="match status" value="2"/>
</dbReference>
<dbReference type="InterPro" id="IPR011990">
    <property type="entry name" value="TPR-like_helical_dom_sf"/>
</dbReference>
<dbReference type="SMART" id="SM00390">
    <property type="entry name" value="GoLoco"/>
    <property type="match status" value="3"/>
</dbReference>
<evidence type="ECO:0000313" key="1">
    <source>
        <dbReference type="Ensembl" id="ENSEEEP00000005700.2"/>
    </source>
</evidence>
<dbReference type="InterPro" id="IPR042888">
    <property type="entry name" value="GPSM3"/>
</dbReference>
<organism evidence="1 2">
    <name type="scientific">Electrophorus electricus</name>
    <name type="common">Electric eel</name>
    <name type="synonym">Gymnotus electricus</name>
    <dbReference type="NCBI Taxonomy" id="8005"/>
    <lineage>
        <taxon>Eukaryota</taxon>
        <taxon>Metazoa</taxon>
        <taxon>Chordata</taxon>
        <taxon>Craniata</taxon>
        <taxon>Vertebrata</taxon>
        <taxon>Euteleostomi</taxon>
        <taxon>Actinopterygii</taxon>
        <taxon>Neopterygii</taxon>
        <taxon>Teleostei</taxon>
        <taxon>Ostariophysi</taxon>
        <taxon>Gymnotiformes</taxon>
        <taxon>Gymnotoidei</taxon>
        <taxon>Gymnotidae</taxon>
        <taxon>Electrophorus</taxon>
    </lineage>
</organism>
<dbReference type="Ensembl" id="ENSEEET00000005777.2">
    <property type="protein sequence ID" value="ENSEEEP00000005700.2"/>
    <property type="gene ID" value="ENSEEEG00000003010.2"/>
</dbReference>
<evidence type="ECO:0008006" key="3">
    <source>
        <dbReference type="Google" id="ProtNLM"/>
    </source>
</evidence>
<dbReference type="GeneTree" id="ENSGT00940000166061"/>
<reference evidence="2" key="1">
    <citation type="journal article" date="2014" name="Science">
        <title>Nonhuman genetics. Genomic basis for the convergent evolution of electric organs.</title>
        <authorList>
            <person name="Gallant J.R."/>
            <person name="Traeger L.L."/>
            <person name="Volkening J.D."/>
            <person name="Moffett H."/>
            <person name="Chen P.H."/>
            <person name="Novina C.D."/>
            <person name="Phillips G.N.Jr."/>
            <person name="Anand R."/>
            <person name="Wells G.B."/>
            <person name="Pinch M."/>
            <person name="Guth R."/>
            <person name="Unguez G.A."/>
            <person name="Albert J.S."/>
            <person name="Zakon H.H."/>
            <person name="Samanta M.P."/>
            <person name="Sussman M.R."/>
        </authorList>
    </citation>
    <scope>NUCLEOTIDE SEQUENCE [LARGE SCALE GENOMIC DNA]</scope>
</reference>
<dbReference type="PROSITE" id="PS50877">
    <property type="entry name" value="GOLOCO"/>
    <property type="match status" value="2"/>
</dbReference>
<dbReference type="Gene3D" id="1.25.40.10">
    <property type="entry name" value="Tetratricopeptide repeat domain"/>
    <property type="match status" value="1"/>
</dbReference>
<dbReference type="InterPro" id="IPR003109">
    <property type="entry name" value="GoLoco_motif"/>
</dbReference>
<keyword evidence="2" id="KW-1185">Reference proteome</keyword>
<dbReference type="GO" id="GO:0030695">
    <property type="term" value="F:GTPase regulator activity"/>
    <property type="evidence" value="ECO:0007669"/>
    <property type="project" value="InterPro"/>
</dbReference>
<dbReference type="PANTHER" id="PTHR47617">
    <property type="entry name" value="G-PROTEIN SIGNALING MODULATOR 3"/>
    <property type="match status" value="1"/>
</dbReference>
<name>A0A4W4E434_ELEEL</name>
<sequence>QREEFFELVATSQGRRLDDQRAEFHSLPLTPAAPQTAPTPPHKEELYNMIVISQAQGRLEEQRSAAPGPMDDEDFFSLLLKVQGGRMDEQRTELPAVISHTCPGW</sequence>
<dbReference type="Proteomes" id="UP000314983">
    <property type="component" value="Chromosome 5"/>
</dbReference>
<protein>
    <recommendedName>
        <fullName evidence="3">G protein signaling modulator 1a</fullName>
    </recommendedName>
</protein>
<dbReference type="STRING" id="8005.ENSEEEP00000005700"/>
<reference evidence="1" key="4">
    <citation type="submission" date="2025-08" db="UniProtKB">
        <authorList>
            <consortium name="Ensembl"/>
        </authorList>
    </citation>
    <scope>IDENTIFICATION</scope>
</reference>
<reference evidence="2" key="2">
    <citation type="journal article" date="2017" name="Sci. Adv.">
        <title>A tail of two voltages: Proteomic comparison of the three electric organs of the electric eel.</title>
        <authorList>
            <person name="Traeger L.L."/>
            <person name="Sabat G."/>
            <person name="Barrett-Wilt G.A."/>
            <person name="Wells G.B."/>
            <person name="Sussman M.R."/>
        </authorList>
    </citation>
    <scope>NUCLEOTIDE SEQUENCE [LARGE SCALE GENOMIC DNA]</scope>
</reference>
<dbReference type="PANTHER" id="PTHR47617:SF1">
    <property type="entry name" value="G-PROTEIN-SIGNALING MODULATOR 3"/>
    <property type="match status" value="1"/>
</dbReference>
<evidence type="ECO:0000313" key="2">
    <source>
        <dbReference type="Proteomes" id="UP000314983"/>
    </source>
</evidence>
<dbReference type="AlphaFoldDB" id="A0A4W4E434"/>
<reference evidence="1" key="5">
    <citation type="submission" date="2025-09" db="UniProtKB">
        <authorList>
            <consortium name="Ensembl"/>
        </authorList>
    </citation>
    <scope>IDENTIFICATION</scope>
</reference>